<sequence>MNKYIGTVFPVAIAGSILTLSLVGCAAPRQVQTGDEVALHFTCRQDDGAVAVTTRAEVSDSDTPKSRLFVKRLRTDPLTVKVGNDSEGSHRRKSFEAAVAEGIAQKLVGLPEGATVELAVTAERLPVTPGNDHTVRLGRVVDQPKELRIPIALYKTRSQNDPKVGDPFRLDATLAGKVTAVNEAEVTITLDSAASEADRPFGRVTITDQGDHYRMETHPLPGTLVRTGAMAGKITTVDDQYFTVDYGHPFGGEVLRCAVEVGRVQSGKERKGQGKRDAVGVAAANGAAADGGAPEGRSATQK</sequence>
<protein>
    <recommendedName>
        <fullName evidence="4">peptidylprolyl isomerase</fullName>
        <ecNumber evidence="4">5.2.1.8</ecNumber>
    </recommendedName>
</protein>
<evidence type="ECO:0000256" key="2">
    <source>
        <dbReference type="ARBA" id="ARBA00004496"/>
    </source>
</evidence>
<evidence type="ECO:0000256" key="6">
    <source>
        <dbReference type="ARBA" id="ARBA00023110"/>
    </source>
</evidence>
<comment type="catalytic activity">
    <reaction evidence="1">
        <text>[protein]-peptidylproline (omega=180) = [protein]-peptidylproline (omega=0)</text>
        <dbReference type="Rhea" id="RHEA:16237"/>
        <dbReference type="Rhea" id="RHEA-COMP:10747"/>
        <dbReference type="Rhea" id="RHEA-COMP:10748"/>
        <dbReference type="ChEBI" id="CHEBI:83833"/>
        <dbReference type="ChEBI" id="CHEBI:83834"/>
        <dbReference type="EC" id="5.2.1.8"/>
    </reaction>
</comment>
<organism evidence="11 12">
    <name type="scientific">Geomesophilobacter sediminis</name>
    <dbReference type="NCBI Taxonomy" id="2798584"/>
    <lineage>
        <taxon>Bacteria</taxon>
        <taxon>Pseudomonadati</taxon>
        <taxon>Thermodesulfobacteriota</taxon>
        <taxon>Desulfuromonadia</taxon>
        <taxon>Geobacterales</taxon>
        <taxon>Geobacteraceae</taxon>
        <taxon>Geomesophilobacter</taxon>
    </lineage>
</organism>
<name>A0A8J7M0B3_9BACT</name>
<dbReference type="RefSeq" id="WP_199383124.1">
    <property type="nucleotide sequence ID" value="NZ_JAEMHM010000004.1"/>
</dbReference>
<reference evidence="11" key="1">
    <citation type="submission" date="2020-12" db="EMBL/GenBank/DDBJ databases">
        <title>Geomonas sp. Red875, isolated from river sediment.</title>
        <authorList>
            <person name="Xu Z."/>
            <person name="Zhang Z."/>
            <person name="Masuda Y."/>
            <person name="Itoh H."/>
            <person name="Senoo K."/>
        </authorList>
    </citation>
    <scope>NUCLEOTIDE SEQUENCE</scope>
    <source>
        <strain evidence="11">Red875</strain>
    </source>
</reference>
<dbReference type="PANTHER" id="PTHR47861">
    <property type="entry name" value="FKBP-TYPE PEPTIDYL-PROLYL CIS-TRANS ISOMERASE SLYD"/>
    <property type="match status" value="1"/>
</dbReference>
<comment type="caution">
    <text evidence="11">The sequence shown here is derived from an EMBL/GenBank/DDBJ whole genome shotgun (WGS) entry which is preliminary data.</text>
</comment>
<dbReference type="EMBL" id="JAEMHM010000004">
    <property type="protein sequence ID" value="MBJ6724287.1"/>
    <property type="molecule type" value="Genomic_DNA"/>
</dbReference>
<keyword evidence="6" id="KW-0697">Rotamase</keyword>
<dbReference type="PROSITE" id="PS51257">
    <property type="entry name" value="PROKAR_LIPOPROTEIN"/>
    <property type="match status" value="1"/>
</dbReference>
<evidence type="ECO:0000256" key="1">
    <source>
        <dbReference type="ARBA" id="ARBA00000971"/>
    </source>
</evidence>
<dbReference type="InterPro" id="IPR046357">
    <property type="entry name" value="PPIase_dom_sf"/>
</dbReference>
<feature type="compositionally biased region" description="Low complexity" evidence="9">
    <location>
        <begin position="279"/>
        <end position="292"/>
    </location>
</feature>
<keyword evidence="12" id="KW-1185">Reference proteome</keyword>
<dbReference type="Proteomes" id="UP000636888">
    <property type="component" value="Unassembled WGS sequence"/>
</dbReference>
<gene>
    <name evidence="11" type="ORF">JFN93_06180</name>
</gene>
<keyword evidence="10" id="KW-0732">Signal</keyword>
<dbReference type="PANTHER" id="PTHR47861:SF3">
    <property type="entry name" value="FKBP-TYPE PEPTIDYL-PROLYL CIS-TRANS ISOMERASE SLYD"/>
    <property type="match status" value="1"/>
</dbReference>
<comment type="subcellular location">
    <subcellularLocation>
        <location evidence="2">Cytoplasm</location>
    </subcellularLocation>
</comment>
<accession>A0A8J7M0B3</accession>
<evidence type="ECO:0000256" key="5">
    <source>
        <dbReference type="ARBA" id="ARBA00022490"/>
    </source>
</evidence>
<feature type="signal peptide" evidence="10">
    <location>
        <begin position="1"/>
        <end position="26"/>
    </location>
</feature>
<dbReference type="SUPFAM" id="SSF54534">
    <property type="entry name" value="FKBP-like"/>
    <property type="match status" value="1"/>
</dbReference>
<dbReference type="AlphaFoldDB" id="A0A8J7M0B3"/>
<keyword evidence="5" id="KW-0963">Cytoplasm</keyword>
<dbReference type="GO" id="GO:0003755">
    <property type="term" value="F:peptidyl-prolyl cis-trans isomerase activity"/>
    <property type="evidence" value="ECO:0007669"/>
    <property type="project" value="UniProtKB-KW"/>
</dbReference>
<keyword evidence="8" id="KW-0413">Isomerase</keyword>
<evidence type="ECO:0000313" key="11">
    <source>
        <dbReference type="EMBL" id="MBJ6724287.1"/>
    </source>
</evidence>
<evidence type="ECO:0000256" key="7">
    <source>
        <dbReference type="ARBA" id="ARBA00023186"/>
    </source>
</evidence>
<feature type="compositionally biased region" description="Basic and acidic residues" evidence="9">
    <location>
        <begin position="266"/>
        <end position="278"/>
    </location>
</feature>
<comment type="similarity">
    <text evidence="3">Belongs to the FKBP-type PPIase family.</text>
</comment>
<dbReference type="GO" id="GO:0005737">
    <property type="term" value="C:cytoplasm"/>
    <property type="evidence" value="ECO:0007669"/>
    <property type="project" value="UniProtKB-SubCell"/>
</dbReference>
<evidence type="ECO:0000256" key="4">
    <source>
        <dbReference type="ARBA" id="ARBA00013194"/>
    </source>
</evidence>
<evidence type="ECO:0000256" key="10">
    <source>
        <dbReference type="SAM" id="SignalP"/>
    </source>
</evidence>
<feature type="chain" id="PRO_5035193453" description="peptidylprolyl isomerase" evidence="10">
    <location>
        <begin position="27"/>
        <end position="302"/>
    </location>
</feature>
<keyword evidence="7" id="KW-0143">Chaperone</keyword>
<evidence type="ECO:0000256" key="3">
    <source>
        <dbReference type="ARBA" id="ARBA00006577"/>
    </source>
</evidence>
<dbReference type="Gene3D" id="3.10.50.40">
    <property type="match status" value="1"/>
</dbReference>
<dbReference type="EC" id="5.2.1.8" evidence="4"/>
<proteinExistence type="inferred from homology"/>
<feature type="region of interest" description="Disordered" evidence="9">
    <location>
        <begin position="264"/>
        <end position="302"/>
    </location>
</feature>
<evidence type="ECO:0000313" key="12">
    <source>
        <dbReference type="Proteomes" id="UP000636888"/>
    </source>
</evidence>
<evidence type="ECO:0000256" key="9">
    <source>
        <dbReference type="SAM" id="MobiDB-lite"/>
    </source>
</evidence>
<evidence type="ECO:0000256" key="8">
    <source>
        <dbReference type="ARBA" id="ARBA00023235"/>
    </source>
</evidence>